<comment type="caution">
    <text evidence="8">The sequence shown here is derived from an EMBL/GenBank/DDBJ whole genome shotgun (WGS) entry which is preliminary data.</text>
</comment>
<dbReference type="InterPro" id="IPR036864">
    <property type="entry name" value="Zn2-C6_fun-type_DNA-bd_sf"/>
</dbReference>
<dbReference type="PANTHER" id="PTHR37285">
    <property type="entry name" value="SPORE WALL MATURATION PROTEIN DIT1"/>
    <property type="match status" value="1"/>
</dbReference>
<feature type="region of interest" description="Disordered" evidence="6">
    <location>
        <begin position="587"/>
        <end position="609"/>
    </location>
</feature>
<dbReference type="GeneID" id="63789345"/>
<dbReference type="SMART" id="SM00066">
    <property type="entry name" value="GAL4"/>
    <property type="match status" value="1"/>
</dbReference>
<dbReference type="InterPro" id="IPR003819">
    <property type="entry name" value="TauD/TfdA-like"/>
</dbReference>
<protein>
    <recommendedName>
        <fullName evidence="7">Zn(2)-C6 fungal-type domain-containing protein</fullName>
    </recommendedName>
</protein>
<evidence type="ECO:0000313" key="9">
    <source>
        <dbReference type="Proteomes" id="UP000249363"/>
    </source>
</evidence>
<evidence type="ECO:0000256" key="4">
    <source>
        <dbReference type="ARBA" id="ARBA00023163"/>
    </source>
</evidence>
<evidence type="ECO:0000313" key="8">
    <source>
        <dbReference type="EMBL" id="RAO64116.1"/>
    </source>
</evidence>
<proteinExistence type="predicted"/>
<dbReference type="PROSITE" id="PS50048">
    <property type="entry name" value="ZN2_CY6_FUNGAL_2"/>
    <property type="match status" value="1"/>
</dbReference>
<dbReference type="SUPFAM" id="SSF51197">
    <property type="entry name" value="Clavaminate synthase-like"/>
    <property type="match status" value="1"/>
</dbReference>
<keyword evidence="5" id="KW-0539">Nucleus</keyword>
<dbReference type="CDD" id="cd00067">
    <property type="entry name" value="GAL4"/>
    <property type="match status" value="1"/>
</dbReference>
<keyword evidence="4" id="KW-0804">Transcription</keyword>
<dbReference type="GO" id="GO:0016491">
    <property type="term" value="F:oxidoreductase activity"/>
    <property type="evidence" value="ECO:0007669"/>
    <property type="project" value="UniProtKB-KW"/>
</dbReference>
<keyword evidence="2" id="KW-0805">Transcription regulation</keyword>
<evidence type="ECO:0000256" key="5">
    <source>
        <dbReference type="ARBA" id="ARBA00023242"/>
    </source>
</evidence>
<name>A0A364KKP1_TALAM</name>
<gene>
    <name evidence="8" type="ORF">BHQ10_000128</name>
</gene>
<dbReference type="InterPro" id="IPR007817">
    <property type="entry name" value="Isocyanide_synthase_DIT1"/>
</dbReference>
<dbReference type="EMBL" id="MIKG01000001">
    <property type="protein sequence ID" value="RAO64116.1"/>
    <property type="molecule type" value="Genomic_DNA"/>
</dbReference>
<evidence type="ECO:0000256" key="2">
    <source>
        <dbReference type="ARBA" id="ARBA00023015"/>
    </source>
</evidence>
<dbReference type="PROSITE" id="PS00463">
    <property type="entry name" value="ZN2_CY6_FUNGAL_1"/>
    <property type="match status" value="1"/>
</dbReference>
<feature type="domain" description="Zn(2)-C6 fungal-type" evidence="7">
    <location>
        <begin position="619"/>
        <end position="647"/>
    </location>
</feature>
<keyword evidence="9" id="KW-1185">Reference proteome</keyword>
<dbReference type="GO" id="GO:0000981">
    <property type="term" value="F:DNA-binding transcription factor activity, RNA polymerase II-specific"/>
    <property type="evidence" value="ECO:0007669"/>
    <property type="project" value="InterPro"/>
</dbReference>
<organism evidence="8 9">
    <name type="scientific">Talaromyces amestolkiae</name>
    <dbReference type="NCBI Taxonomy" id="1196081"/>
    <lineage>
        <taxon>Eukaryota</taxon>
        <taxon>Fungi</taxon>
        <taxon>Dikarya</taxon>
        <taxon>Ascomycota</taxon>
        <taxon>Pezizomycotina</taxon>
        <taxon>Eurotiomycetes</taxon>
        <taxon>Eurotiomycetidae</taxon>
        <taxon>Eurotiales</taxon>
        <taxon>Trichocomaceae</taxon>
        <taxon>Talaromyces</taxon>
        <taxon>Talaromyces sect. Talaromyces</taxon>
    </lineage>
</organism>
<dbReference type="AlphaFoldDB" id="A0A364KKP1"/>
<dbReference type="Pfam" id="PF05141">
    <property type="entry name" value="DIT1_PvcA"/>
    <property type="match status" value="1"/>
</dbReference>
<evidence type="ECO:0000259" key="7">
    <source>
        <dbReference type="PROSITE" id="PS50048"/>
    </source>
</evidence>
<evidence type="ECO:0000256" key="1">
    <source>
        <dbReference type="ARBA" id="ARBA00023002"/>
    </source>
</evidence>
<evidence type="ECO:0000256" key="3">
    <source>
        <dbReference type="ARBA" id="ARBA00023125"/>
    </source>
</evidence>
<dbReference type="STRING" id="1196081.A0A364KKP1"/>
<reference evidence="8 9" key="1">
    <citation type="journal article" date="2017" name="Biotechnol. Biofuels">
        <title>Differential beta-glucosidase expression as a function of carbon source availability in Talaromyces amestolkiae: a genomic and proteomic approach.</title>
        <authorList>
            <person name="de Eugenio L.I."/>
            <person name="Mendez-Liter J.A."/>
            <person name="Nieto-Dominguez M."/>
            <person name="Alonso L."/>
            <person name="Gil-Munoz J."/>
            <person name="Barriuso J."/>
            <person name="Prieto A."/>
            <person name="Martinez M.J."/>
        </authorList>
    </citation>
    <scope>NUCLEOTIDE SEQUENCE [LARGE SCALE GENOMIC DNA]</scope>
    <source>
        <strain evidence="8 9">CIB</strain>
    </source>
</reference>
<dbReference type="PANTHER" id="PTHR37285:SF6">
    <property type="entry name" value="BIOSYNTHESIS PROTEIN, PUTATIVE (AFU_ORTHOLOGUE AFUA_5G02660)-RELATED"/>
    <property type="match status" value="1"/>
</dbReference>
<dbReference type="SUPFAM" id="SSF57701">
    <property type="entry name" value="Zn2/Cys6 DNA-binding domain"/>
    <property type="match status" value="1"/>
</dbReference>
<dbReference type="Pfam" id="PF00172">
    <property type="entry name" value="Zn_clus"/>
    <property type="match status" value="1"/>
</dbReference>
<dbReference type="OrthoDB" id="3598904at2759"/>
<dbReference type="InterPro" id="IPR001138">
    <property type="entry name" value="Zn2Cys6_DnaBD"/>
</dbReference>
<dbReference type="Pfam" id="PF02668">
    <property type="entry name" value="TauD"/>
    <property type="match status" value="1"/>
</dbReference>
<dbReference type="Gene3D" id="3.60.130.10">
    <property type="entry name" value="Clavaminate synthase-like"/>
    <property type="match status" value="1"/>
</dbReference>
<dbReference type="GO" id="GO:0008270">
    <property type="term" value="F:zinc ion binding"/>
    <property type="evidence" value="ECO:0007669"/>
    <property type="project" value="InterPro"/>
</dbReference>
<dbReference type="GO" id="GO:0003677">
    <property type="term" value="F:DNA binding"/>
    <property type="evidence" value="ECO:0007669"/>
    <property type="project" value="UniProtKB-KW"/>
</dbReference>
<dbReference type="InterPro" id="IPR042098">
    <property type="entry name" value="TauD-like_sf"/>
</dbReference>
<dbReference type="Gene3D" id="4.10.240.10">
    <property type="entry name" value="Zn(2)-C6 fungal-type DNA-binding domain"/>
    <property type="match status" value="1"/>
</dbReference>
<keyword evidence="1" id="KW-0560">Oxidoreductase</keyword>
<sequence>MVLATKVMQVLKSYSINCNGPGVGSRDVEAFLPTIATFIENQEPVRMVLPAFPFKSPNSQDKVMGILPDLGEELALKHLNALCQNVTQVYEPGAEVHITSDGLVYNDILGVTDETVWEYGEALRRIALEQGLHHLRFLRLDDLLGHEELSSRSSQSAKEFYLLHASCFRRELMLRFGNPSFCPRAAIKNDSDIRATYRGYIKFLTKDIAPQTNSMSKRARGEHISQVAQSMIVRGQMFAAAIKAERGDYVRLSIHESTKSQKVSVGLNPQDQHAIGHTPWHSCVVVGVDGSYRAAHVDQVRDTHDLIIKNGQPYCYRERSELFDWSKDGLKVDFEHLYPCGLIVRPRTGSGEPPSIRSIPMSKLRQMACNLSPVVCRGFKNTEGEGLFIEKAGELGKIATWNQDIIVKVKDSKRIDKENNNVKSNEAMPMHYDGMFKFREETDSITGETTKVQTAPRYQFFFCRATASEHDDGTTLFASSRLFFRYLPLPWNRERLEKVTWSMENDGFWDAKVYKLPLLVTHPTSGQPCLRWHQPWDSTKTKFSTCDVTIDNDDASLTSIIDNLSYDYRVCYRFKWEVGDLLSSDLKPGEHVQTPKESTSLRLSHQRRPRTSTEKVRTGCITCKRRHVKCDEAKPQCKNCLRSRGHCEGYASGGNNKSKSSGPAQIVWNSTQIVPAAARTVPLYVQPDSDFQGDVDMRYFDEFVTMTQAPWATAATNGDLWTISMPQIAQGTPSLRYSAMAIGALSKWISQTKVRQLRAVTAPSVSSTEADTHYFNAVAYYCRALKVQNQQASLQDAVFLSVLLLFFEILRGNRKAALDHINHGLALLLILTTDADAQNHVAKFAPNPLPVLSSVADVFTYLAPQARLILRGKSGQSPPALPNFLKGLRRQKQTMESFMVLLSQISKSSPILDRIPLTFESLDEYEQLWISFQREQMALGLIMEELVHESKSQGATAEDFPDTFHLKIIGDSRMKEFCKGSREVLEAFDRAFTPLFNKIMMSDPDSTAYLRAIHLRLQHLGMYIFTNTSIFLDMELLQAQTPSFREYLSLAEVLLRTAQRNSRNPAHLLSLQCVLALHLLTIAMHCRDPLVREQAVWMLGDYPGQDGLFNTHAMYAIAVRNRTAESINASEGTPEEQLRRLWRREFIFEDGGDRVVFRYMDKDEVAQTWLLVEEVADVQSDIENTKWTRRVSSSNVVPLLIDLYST</sequence>
<accession>A0A364KKP1</accession>
<evidence type="ECO:0000256" key="6">
    <source>
        <dbReference type="SAM" id="MobiDB-lite"/>
    </source>
</evidence>
<dbReference type="Proteomes" id="UP000249363">
    <property type="component" value="Unassembled WGS sequence"/>
</dbReference>
<keyword evidence="3" id="KW-0238">DNA-binding</keyword>
<dbReference type="RefSeq" id="XP_040728633.1">
    <property type="nucleotide sequence ID" value="XM_040873298.1"/>
</dbReference>